<dbReference type="KEGG" id="maqe:RJ40_12565"/>
<dbReference type="EMBL" id="CP036172">
    <property type="protein sequence ID" value="QSZ68267.1"/>
    <property type="molecule type" value="Genomic_DNA"/>
</dbReference>
<sequence>MAFEKKKTIALVCLSLLGLVLVSGCFTMNVHATANTDGTVSDYRVELTTSSFVYNLLKESAKENGYANVREYVEAESGPGSISYEEVWDDDSVTLKIRSNEPVTPDGSNWTITKEDGYLIYNDLRFQDGEEEMDTSDKLTGALLSDCVLHYYLEMPGKIVDSNANTVNEKSAEWHLTGSDIFKTTIYAKSEVPATSLPGFGALLAIVACAFIALRRTS</sequence>
<reference evidence="2" key="1">
    <citation type="journal article" date="2001" name="Int. J. Syst. Evol. Microbiol.">
        <title>Methanofollis aquaemaris sp. nov., a methanogen isolated from an aquaculture fish pond.</title>
        <authorList>
            <person name="Lai M.C."/>
            <person name="Chen S.C."/>
        </authorList>
    </citation>
    <scope>NUCLEOTIDE SEQUENCE</scope>
    <source>
        <strain evidence="2">N2F9704</strain>
    </source>
</reference>
<evidence type="ECO:0008006" key="4">
    <source>
        <dbReference type="Google" id="ProtNLM"/>
    </source>
</evidence>
<proteinExistence type="predicted"/>
<gene>
    <name evidence="2" type="ORF">RJ40_12565</name>
</gene>
<keyword evidence="1" id="KW-1133">Transmembrane helix</keyword>
<organism evidence="2 3">
    <name type="scientific">Methanofollis aquaemaris</name>
    <dbReference type="NCBI Taxonomy" id="126734"/>
    <lineage>
        <taxon>Archaea</taxon>
        <taxon>Methanobacteriati</taxon>
        <taxon>Methanobacteriota</taxon>
        <taxon>Stenosarchaea group</taxon>
        <taxon>Methanomicrobia</taxon>
        <taxon>Methanomicrobiales</taxon>
        <taxon>Methanomicrobiaceae</taxon>
        <taxon>Methanofollis</taxon>
    </lineage>
</organism>
<keyword evidence="3" id="KW-1185">Reference proteome</keyword>
<dbReference type="AlphaFoldDB" id="A0A8A3S7L2"/>
<reference evidence="2" key="2">
    <citation type="submission" date="2019-02" db="EMBL/GenBank/DDBJ databases">
        <authorList>
            <person name="Chen S.-C."/>
            <person name="Chien H.-H."/>
            <person name="Lai M.-C."/>
        </authorList>
    </citation>
    <scope>NUCLEOTIDE SEQUENCE</scope>
    <source>
        <strain evidence="2">N2F9704</strain>
    </source>
</reference>
<evidence type="ECO:0000313" key="2">
    <source>
        <dbReference type="EMBL" id="QSZ68267.1"/>
    </source>
</evidence>
<dbReference type="RefSeq" id="WP_265581223.1">
    <property type="nucleotide sequence ID" value="NZ_CP036172.1"/>
</dbReference>
<evidence type="ECO:0000256" key="1">
    <source>
        <dbReference type="SAM" id="Phobius"/>
    </source>
</evidence>
<name>A0A8A3S7L2_9EURY</name>
<feature type="transmembrane region" description="Helical" evidence="1">
    <location>
        <begin position="197"/>
        <end position="214"/>
    </location>
</feature>
<evidence type="ECO:0000313" key="3">
    <source>
        <dbReference type="Proteomes" id="UP001042704"/>
    </source>
</evidence>
<dbReference type="Proteomes" id="UP001042704">
    <property type="component" value="Chromosome"/>
</dbReference>
<protein>
    <recommendedName>
        <fullName evidence="4">PGF-CTERM sorting domain-containing protein</fullName>
    </recommendedName>
</protein>
<keyword evidence="1" id="KW-0812">Transmembrane</keyword>
<accession>A0A8A3S7L2</accession>
<dbReference type="GeneID" id="76425218"/>
<dbReference type="PROSITE" id="PS51257">
    <property type="entry name" value="PROKAR_LIPOPROTEIN"/>
    <property type="match status" value="1"/>
</dbReference>
<keyword evidence="1" id="KW-0472">Membrane</keyword>